<feature type="domain" description="Rcc01698-like C-terminal" evidence="2">
    <location>
        <begin position="122"/>
        <end position="220"/>
    </location>
</feature>
<dbReference type="Proteomes" id="UP000095042">
    <property type="component" value="Unassembled WGS sequence"/>
</dbReference>
<evidence type="ECO:0000259" key="2">
    <source>
        <dbReference type="Pfam" id="PF23666"/>
    </source>
</evidence>
<keyword evidence="4" id="KW-1185">Reference proteome</keyword>
<sequence length="383" mass="41878">MPPSRLALEPGDVVTLDAGGRDYPLRLTETRDATSRRSKRARSSRSISRRCAPEKEREFDVVTVYGPTDAYFMDLPLLRGDEAPHVGYIAAQAEPWPGAVAVYRSPSTSGYALNTLVGARATSGKSVFGFYSGPLHRFDRSNVLRVKLDFGELESVTEEALLNGANVAGIENEDGDWELFQFQTADLIETGTYDLSGLLRGMSGTEGAMRDPVAPGARFILVNSAVTPLNMRPDEIGLALSYKYGPTTEGLDAASYGTRTHAFQGLGLRPLRPVHLQGKRDPETGDWMFLWVRRTRAGGDSWQGLEVPLGEDEERYQLDILDGPGGDVLRTVDLTAPAFLYSATTQNADFGAPQWNVNIRVAQVSPVYGPGPAAEQLTYDYQH</sequence>
<name>A0A1E3WDV1_9HYPH</name>
<evidence type="ECO:0000313" key="3">
    <source>
        <dbReference type="EMBL" id="ODS03930.1"/>
    </source>
</evidence>
<comment type="caution">
    <text evidence="3">The sequence shown here is derived from an EMBL/GenBank/DDBJ whole genome shotgun (WGS) entry which is preliminary data.</text>
</comment>
<organism evidence="3 4">
    <name type="scientific">Methyloceanibacter marginalis</name>
    <dbReference type="NCBI Taxonomy" id="1774971"/>
    <lineage>
        <taxon>Bacteria</taxon>
        <taxon>Pseudomonadati</taxon>
        <taxon>Pseudomonadota</taxon>
        <taxon>Alphaproteobacteria</taxon>
        <taxon>Hyphomicrobiales</taxon>
        <taxon>Hyphomicrobiaceae</taxon>
        <taxon>Methyloceanibacter</taxon>
    </lineage>
</organism>
<evidence type="ECO:0000313" key="4">
    <source>
        <dbReference type="Proteomes" id="UP000095042"/>
    </source>
</evidence>
<dbReference type="Pfam" id="PF23666">
    <property type="entry name" value="Rcc01698_C"/>
    <property type="match status" value="1"/>
</dbReference>
<feature type="compositionally biased region" description="Basic and acidic residues" evidence="1">
    <location>
        <begin position="25"/>
        <end position="35"/>
    </location>
</feature>
<gene>
    <name evidence="3" type="ORF">AUC71_06820</name>
</gene>
<feature type="region of interest" description="Disordered" evidence="1">
    <location>
        <begin position="25"/>
        <end position="50"/>
    </location>
</feature>
<reference evidence="3 4" key="1">
    <citation type="journal article" date="2016" name="Environ. Microbiol.">
        <title>New Methyloceanibacter diversity from North Sea sediments includes methanotroph containing solely the soluble methane monooxygenase.</title>
        <authorList>
            <person name="Vekeman B."/>
            <person name="Kerckhof F.M."/>
            <person name="Cremers G."/>
            <person name="de Vos P."/>
            <person name="Vandamme P."/>
            <person name="Boon N."/>
            <person name="Op den Camp H.J."/>
            <person name="Heylen K."/>
        </authorList>
    </citation>
    <scope>NUCLEOTIDE SEQUENCE [LARGE SCALE GENOMIC DNA]</scope>
    <source>
        <strain evidence="3 4">R-67177</strain>
    </source>
</reference>
<dbReference type="EMBL" id="LPWD01000031">
    <property type="protein sequence ID" value="ODS03930.1"/>
    <property type="molecule type" value="Genomic_DNA"/>
</dbReference>
<proteinExistence type="predicted"/>
<evidence type="ECO:0000256" key="1">
    <source>
        <dbReference type="SAM" id="MobiDB-lite"/>
    </source>
</evidence>
<dbReference type="AlphaFoldDB" id="A0A1E3WDV1"/>
<protein>
    <recommendedName>
        <fullName evidence="2">Rcc01698-like C-terminal domain-containing protein</fullName>
    </recommendedName>
</protein>
<dbReference type="InterPro" id="IPR056490">
    <property type="entry name" value="Rcc01698_C"/>
</dbReference>
<accession>A0A1E3WDV1</accession>